<evidence type="ECO:0000313" key="2">
    <source>
        <dbReference type="Proteomes" id="UP000327157"/>
    </source>
</evidence>
<gene>
    <name evidence="1" type="ORF">D8674_006634</name>
</gene>
<reference evidence="2" key="2">
    <citation type="submission" date="2019-10" db="EMBL/GenBank/DDBJ databases">
        <title>A de novo genome assembly of a pear dwarfing rootstock.</title>
        <authorList>
            <person name="Wang F."/>
            <person name="Wang J."/>
            <person name="Li S."/>
            <person name="Zhang Y."/>
            <person name="Fang M."/>
            <person name="Ma L."/>
            <person name="Zhao Y."/>
            <person name="Jiang S."/>
        </authorList>
    </citation>
    <scope>NUCLEOTIDE SEQUENCE [LARGE SCALE GENOMIC DNA]</scope>
</reference>
<dbReference type="AlphaFoldDB" id="A0A5N5FVJ2"/>
<sequence>MTRKTLFWKACFKILVPAKARSKLIQIGDRVSSLGSSLLTESLRSSSSSKNHYRIQNQLVVSRNLVIEPLPYIPTSVSFRLHMAQTQQKIIIKIKICNFVW</sequence>
<dbReference type="EMBL" id="SMOL01000559">
    <property type="protein sequence ID" value="KAB2606917.1"/>
    <property type="molecule type" value="Genomic_DNA"/>
</dbReference>
<reference evidence="1 2" key="1">
    <citation type="submission" date="2019-09" db="EMBL/GenBank/DDBJ databases">
        <authorList>
            <person name="Ou C."/>
        </authorList>
    </citation>
    <scope>NUCLEOTIDE SEQUENCE [LARGE SCALE GENOMIC DNA]</scope>
    <source>
        <strain evidence="1">S2</strain>
        <tissue evidence="1">Leaf</tissue>
    </source>
</reference>
<dbReference type="Proteomes" id="UP000327157">
    <property type="component" value="Chromosome 11"/>
</dbReference>
<keyword evidence="2" id="KW-1185">Reference proteome</keyword>
<organism evidence="1 2">
    <name type="scientific">Pyrus ussuriensis x Pyrus communis</name>
    <dbReference type="NCBI Taxonomy" id="2448454"/>
    <lineage>
        <taxon>Eukaryota</taxon>
        <taxon>Viridiplantae</taxon>
        <taxon>Streptophyta</taxon>
        <taxon>Embryophyta</taxon>
        <taxon>Tracheophyta</taxon>
        <taxon>Spermatophyta</taxon>
        <taxon>Magnoliopsida</taxon>
        <taxon>eudicotyledons</taxon>
        <taxon>Gunneridae</taxon>
        <taxon>Pentapetalae</taxon>
        <taxon>rosids</taxon>
        <taxon>fabids</taxon>
        <taxon>Rosales</taxon>
        <taxon>Rosaceae</taxon>
        <taxon>Amygdaloideae</taxon>
        <taxon>Maleae</taxon>
        <taxon>Pyrus</taxon>
    </lineage>
</organism>
<name>A0A5N5FVJ2_9ROSA</name>
<protein>
    <submittedName>
        <fullName evidence="1">GATA transcription factor 5-like</fullName>
    </submittedName>
</protein>
<comment type="caution">
    <text evidence="1">The sequence shown here is derived from an EMBL/GenBank/DDBJ whole genome shotgun (WGS) entry which is preliminary data.</text>
</comment>
<evidence type="ECO:0000313" key="1">
    <source>
        <dbReference type="EMBL" id="KAB2606917.1"/>
    </source>
</evidence>
<accession>A0A5N5FVJ2</accession>
<reference evidence="1 2" key="3">
    <citation type="submission" date="2019-11" db="EMBL/GenBank/DDBJ databases">
        <title>A de novo genome assembly of a pear dwarfing rootstock.</title>
        <authorList>
            <person name="Wang F."/>
            <person name="Wang J."/>
            <person name="Li S."/>
            <person name="Zhang Y."/>
            <person name="Fang M."/>
            <person name="Ma L."/>
            <person name="Zhao Y."/>
            <person name="Jiang S."/>
        </authorList>
    </citation>
    <scope>NUCLEOTIDE SEQUENCE [LARGE SCALE GENOMIC DNA]</scope>
    <source>
        <strain evidence="1">S2</strain>
        <tissue evidence="1">Leaf</tissue>
    </source>
</reference>
<proteinExistence type="predicted"/>